<feature type="region of interest" description="Disordered" evidence="2">
    <location>
        <begin position="1"/>
        <end position="21"/>
    </location>
</feature>
<dbReference type="InterPro" id="IPR008914">
    <property type="entry name" value="PEBP"/>
</dbReference>
<reference evidence="3" key="1">
    <citation type="submission" date="2022-05" db="EMBL/GenBank/DDBJ databases">
        <title>The Musa troglodytarum L. genome provides insights into the mechanism of non-climacteric behaviour and enrichment of carotenoids.</title>
        <authorList>
            <person name="Wang J."/>
        </authorList>
    </citation>
    <scope>NUCLEOTIDE SEQUENCE</scope>
    <source>
        <tissue evidence="3">Leaf</tissue>
    </source>
</reference>
<dbReference type="Gene3D" id="3.90.280.10">
    <property type="entry name" value="PEBP-like"/>
    <property type="match status" value="1"/>
</dbReference>
<dbReference type="InterPro" id="IPR001858">
    <property type="entry name" value="Phosphatidylethanolamine-bd_CS"/>
</dbReference>
<evidence type="ECO:0000256" key="1">
    <source>
        <dbReference type="ARBA" id="ARBA00007091"/>
    </source>
</evidence>
<sequence>MMEAKATAQAPGEPPTAPLSMAGAGPGAGLCSCALISARTSTSSSSSETFRAKLDAAIANERDVSPYDEFSSEEGNSAARNREVLELMQRDRDSLAVSRVIGDVLDPFTRSVHLRVIYSTREVTNGCEFRPSAVAEQPRVEVGGSDFRSNYTLVMVDPDAPSPSDPTLREYLHWLITDIPAKTEATHGQEIVCYESPRPQLGIHRYVFVLFRQLPSRQAVDAPGWRQNFNTRDFAELYNLGSPVAAVYFNCQRESGSGGRRM</sequence>
<dbReference type="InterPro" id="IPR036610">
    <property type="entry name" value="PEBP-like_sf"/>
</dbReference>
<name>A0A9E7F4V0_9LILI</name>
<accession>A0A9E7F4V0</accession>
<dbReference type="CDD" id="cd00866">
    <property type="entry name" value="PEBP_euk"/>
    <property type="match status" value="1"/>
</dbReference>
<dbReference type="PROSITE" id="PS51257">
    <property type="entry name" value="PROKAR_LIPOPROTEIN"/>
    <property type="match status" value="1"/>
</dbReference>
<dbReference type="EMBL" id="CP097504">
    <property type="protein sequence ID" value="URD88672.1"/>
    <property type="molecule type" value="Genomic_DNA"/>
</dbReference>
<dbReference type="PANTHER" id="PTHR11362:SF143">
    <property type="entry name" value="PROTEIN HEADING DATE 3A-LIKE"/>
    <property type="match status" value="1"/>
</dbReference>
<evidence type="ECO:0000256" key="2">
    <source>
        <dbReference type="SAM" id="MobiDB-lite"/>
    </source>
</evidence>
<dbReference type="FunFam" id="3.90.280.10:FF:000001">
    <property type="entry name" value="Terminal flower 1"/>
    <property type="match status" value="1"/>
</dbReference>
<organism evidence="3 4">
    <name type="scientific">Musa troglodytarum</name>
    <name type="common">fe'i banana</name>
    <dbReference type="NCBI Taxonomy" id="320322"/>
    <lineage>
        <taxon>Eukaryota</taxon>
        <taxon>Viridiplantae</taxon>
        <taxon>Streptophyta</taxon>
        <taxon>Embryophyta</taxon>
        <taxon>Tracheophyta</taxon>
        <taxon>Spermatophyta</taxon>
        <taxon>Magnoliopsida</taxon>
        <taxon>Liliopsida</taxon>
        <taxon>Zingiberales</taxon>
        <taxon>Musaceae</taxon>
        <taxon>Musa</taxon>
    </lineage>
</organism>
<evidence type="ECO:0000313" key="4">
    <source>
        <dbReference type="Proteomes" id="UP001055439"/>
    </source>
</evidence>
<protein>
    <submittedName>
        <fullName evidence="3">Protein HEADING DATE</fullName>
    </submittedName>
</protein>
<dbReference type="Proteomes" id="UP001055439">
    <property type="component" value="Chromosome 2"/>
</dbReference>
<gene>
    <name evidence="3" type="ORF">MUK42_28547</name>
</gene>
<dbReference type="InterPro" id="IPR035810">
    <property type="entry name" value="PEBP_euk"/>
</dbReference>
<evidence type="ECO:0000313" key="3">
    <source>
        <dbReference type="EMBL" id="URD88672.1"/>
    </source>
</evidence>
<dbReference type="SUPFAM" id="SSF49777">
    <property type="entry name" value="PEBP-like"/>
    <property type="match status" value="1"/>
</dbReference>
<dbReference type="OrthoDB" id="2506647at2759"/>
<keyword evidence="4" id="KW-1185">Reference proteome</keyword>
<dbReference type="AlphaFoldDB" id="A0A9E7F4V0"/>
<dbReference type="PROSITE" id="PS01220">
    <property type="entry name" value="PBP"/>
    <property type="match status" value="1"/>
</dbReference>
<dbReference type="Pfam" id="PF01161">
    <property type="entry name" value="PBP"/>
    <property type="match status" value="1"/>
</dbReference>
<dbReference type="PANTHER" id="PTHR11362">
    <property type="entry name" value="PHOSPHATIDYLETHANOLAMINE-BINDING PROTEIN"/>
    <property type="match status" value="1"/>
</dbReference>
<proteinExistence type="inferred from homology"/>
<comment type="similarity">
    <text evidence="1">Belongs to the phosphatidylethanolamine-binding protein family.</text>
</comment>